<keyword evidence="2" id="KW-1185">Reference proteome</keyword>
<accession>A0ABS1BJM9</accession>
<dbReference type="EMBL" id="JAEHFY010000010">
    <property type="protein sequence ID" value="MBK0382971.1"/>
    <property type="molecule type" value="Genomic_DNA"/>
</dbReference>
<organism evidence="1 2">
    <name type="scientific">Pedobacter segetis</name>
    <dbReference type="NCBI Taxonomy" id="2793069"/>
    <lineage>
        <taxon>Bacteria</taxon>
        <taxon>Pseudomonadati</taxon>
        <taxon>Bacteroidota</taxon>
        <taxon>Sphingobacteriia</taxon>
        <taxon>Sphingobacteriales</taxon>
        <taxon>Sphingobacteriaceae</taxon>
        <taxon>Pedobacter</taxon>
    </lineage>
</organism>
<dbReference type="Gene3D" id="3.30.160.100">
    <property type="entry name" value="Ribosome hibernation promotion factor-like"/>
    <property type="match status" value="1"/>
</dbReference>
<dbReference type="Pfam" id="PF02482">
    <property type="entry name" value="Ribosomal_S30AE"/>
    <property type="match status" value="1"/>
</dbReference>
<name>A0ABS1BJM9_9SPHI</name>
<protein>
    <submittedName>
        <fullName evidence="1">HPF/RaiA family ribosome-associated protein</fullName>
    </submittedName>
</protein>
<dbReference type="InterPro" id="IPR036567">
    <property type="entry name" value="RHF-like"/>
</dbReference>
<sequence length="104" mass="11694">MMTIQVNTDNHIDGKEDFNTYIKDLFNDKLKRFDAHLTRIEVHLSDENAGRGGSDDKKCNVEARLEGHEPIFASATASEMHIAISEALQKIKSGIDHTLDKVKN</sequence>
<dbReference type="Proteomes" id="UP000660024">
    <property type="component" value="Unassembled WGS sequence"/>
</dbReference>
<dbReference type="SUPFAM" id="SSF69754">
    <property type="entry name" value="Ribosome binding protein Y (YfiA homologue)"/>
    <property type="match status" value="1"/>
</dbReference>
<dbReference type="RefSeq" id="WP_200585779.1">
    <property type="nucleotide sequence ID" value="NZ_JAEHFY010000010.1"/>
</dbReference>
<evidence type="ECO:0000313" key="2">
    <source>
        <dbReference type="Proteomes" id="UP000660024"/>
    </source>
</evidence>
<comment type="caution">
    <text evidence="1">The sequence shown here is derived from an EMBL/GenBank/DDBJ whole genome shotgun (WGS) entry which is preliminary data.</text>
</comment>
<gene>
    <name evidence="1" type="ORF">I5M32_08360</name>
</gene>
<proteinExistence type="predicted"/>
<evidence type="ECO:0000313" key="1">
    <source>
        <dbReference type="EMBL" id="MBK0382971.1"/>
    </source>
</evidence>
<reference evidence="1 2" key="1">
    <citation type="submission" date="2020-12" db="EMBL/GenBank/DDBJ databases">
        <title>Bacterial novel species Pedobacter sp. SD-b isolated from soil.</title>
        <authorList>
            <person name="Jung H.-Y."/>
        </authorList>
    </citation>
    <scope>NUCLEOTIDE SEQUENCE [LARGE SCALE GENOMIC DNA]</scope>
    <source>
        <strain evidence="1 2">SD-b</strain>
    </source>
</reference>
<dbReference type="InterPro" id="IPR003489">
    <property type="entry name" value="RHF/RaiA"/>
</dbReference>